<evidence type="ECO:0000313" key="1">
    <source>
        <dbReference type="EMBL" id="CAB5051249.1"/>
    </source>
</evidence>
<protein>
    <submittedName>
        <fullName evidence="1">Unannotated protein</fullName>
    </submittedName>
</protein>
<organism evidence="1">
    <name type="scientific">freshwater metagenome</name>
    <dbReference type="NCBI Taxonomy" id="449393"/>
    <lineage>
        <taxon>unclassified sequences</taxon>
        <taxon>metagenomes</taxon>
        <taxon>ecological metagenomes</taxon>
    </lineage>
</organism>
<proteinExistence type="predicted"/>
<gene>
    <name evidence="1" type="ORF">UFOPK4284_00947</name>
</gene>
<sequence length="84" mass="9121">MAMRAAAIAVSKGEKKRTWTKRAKSRMSATPMIAVANLHPNSLSPKIFIPLAMSHLPTGGWTMNSGLFAETSTPYFKKSRAPST</sequence>
<dbReference type="AlphaFoldDB" id="A0A6J7TBL9"/>
<name>A0A6J7TBL9_9ZZZZ</name>
<reference evidence="1" key="1">
    <citation type="submission" date="2020-05" db="EMBL/GenBank/DDBJ databases">
        <authorList>
            <person name="Chiriac C."/>
            <person name="Salcher M."/>
            <person name="Ghai R."/>
            <person name="Kavagutti S V."/>
        </authorList>
    </citation>
    <scope>NUCLEOTIDE SEQUENCE</scope>
</reference>
<accession>A0A6J7TBL9</accession>
<dbReference type="EMBL" id="CAFBQE010000071">
    <property type="protein sequence ID" value="CAB5051249.1"/>
    <property type="molecule type" value="Genomic_DNA"/>
</dbReference>